<dbReference type="EMBL" id="CP042469">
    <property type="protein sequence ID" value="QOX62206.1"/>
    <property type="molecule type" value="Genomic_DNA"/>
</dbReference>
<name>A0ACD1A761_9FIRM</name>
<gene>
    <name evidence="1" type="ORF">FRZ06_01980</name>
</gene>
<keyword evidence="1" id="KW-0813">Transport</keyword>
<sequence>MAIVFKELVKASVTAVDSEDVIRQVGKMLYDNGFVKDTYVDAVANREKEYPTGLQLKGIAVAMPHTDSSHVHKPAICVAKLDKPVVFAHMGDPDTLVEAEIIFMMAIQNPDEQIDNLRSVLKVFTSEEAVNAFRNAKDDRELYEVADQYLNEQ</sequence>
<protein>
    <submittedName>
        <fullName evidence="1">PTS sugar transporter subunit IIA</fullName>
    </submittedName>
</protein>
<keyword evidence="1" id="KW-0762">Sugar transport</keyword>
<dbReference type="Proteomes" id="UP000594014">
    <property type="component" value="Chromosome"/>
</dbReference>
<accession>A0ACD1A761</accession>
<organism evidence="1 2">
    <name type="scientific">Anoxybacterium hadale</name>
    <dbReference type="NCBI Taxonomy" id="3408580"/>
    <lineage>
        <taxon>Bacteria</taxon>
        <taxon>Bacillati</taxon>
        <taxon>Bacillota</taxon>
        <taxon>Clostridia</taxon>
        <taxon>Peptostreptococcales</taxon>
        <taxon>Anaerovoracaceae</taxon>
        <taxon>Anoxybacterium</taxon>
    </lineage>
</organism>
<keyword evidence="2" id="KW-1185">Reference proteome</keyword>
<evidence type="ECO:0000313" key="2">
    <source>
        <dbReference type="Proteomes" id="UP000594014"/>
    </source>
</evidence>
<proteinExistence type="predicted"/>
<reference evidence="1" key="1">
    <citation type="submission" date="2019-08" db="EMBL/GenBank/DDBJ databases">
        <title>Genome sequence of Clostridiales bacterium MT110.</title>
        <authorList>
            <person name="Cao J."/>
        </authorList>
    </citation>
    <scope>NUCLEOTIDE SEQUENCE</scope>
    <source>
        <strain evidence="1">MT110</strain>
    </source>
</reference>
<evidence type="ECO:0000313" key="1">
    <source>
        <dbReference type="EMBL" id="QOX62206.1"/>
    </source>
</evidence>